<dbReference type="GO" id="GO:0071972">
    <property type="term" value="F:peptidoglycan L,D-transpeptidase activity"/>
    <property type="evidence" value="ECO:0007669"/>
    <property type="project" value="TreeGrafter"/>
</dbReference>
<dbReference type="AlphaFoldDB" id="A0A371ATX5"/>
<reference evidence="9 10" key="1">
    <citation type="submission" date="2018-07" db="EMBL/GenBank/DDBJ databases">
        <title>Anaerosacharophilus polymeroproducens gen. nov. sp. nov., an anaerobic bacterium isolated from salt field.</title>
        <authorList>
            <person name="Kim W."/>
            <person name="Yang S.-H."/>
            <person name="Oh J."/>
            <person name="Lee J.-H."/>
            <person name="Kwon K.K."/>
        </authorList>
    </citation>
    <scope>NUCLEOTIDE SEQUENCE [LARGE SCALE GENOMIC DNA]</scope>
    <source>
        <strain evidence="9 10">MCWD5</strain>
    </source>
</reference>
<keyword evidence="3 6" id="KW-0133">Cell shape</keyword>
<dbReference type="GO" id="GO:0071555">
    <property type="term" value="P:cell wall organization"/>
    <property type="evidence" value="ECO:0007669"/>
    <property type="project" value="UniProtKB-UniRule"/>
</dbReference>
<evidence type="ECO:0000259" key="8">
    <source>
        <dbReference type="PROSITE" id="PS52029"/>
    </source>
</evidence>
<feature type="active site" description="Nucleophile" evidence="6">
    <location>
        <position position="441"/>
    </location>
</feature>
<evidence type="ECO:0000256" key="3">
    <source>
        <dbReference type="ARBA" id="ARBA00022960"/>
    </source>
</evidence>
<accession>A0A371ATX5</accession>
<comment type="pathway">
    <text evidence="1 6">Cell wall biogenesis; peptidoglycan biosynthesis.</text>
</comment>
<dbReference type="InterPro" id="IPR050979">
    <property type="entry name" value="LD-transpeptidase"/>
</dbReference>
<dbReference type="Proteomes" id="UP000255036">
    <property type="component" value="Unassembled WGS sequence"/>
</dbReference>
<dbReference type="InterPro" id="IPR038054">
    <property type="entry name" value="LD_TPept-like_central_sf"/>
</dbReference>
<dbReference type="UniPathway" id="UPA00219"/>
<keyword evidence="4 6" id="KW-0573">Peptidoglycan synthesis</keyword>
<keyword evidence="7" id="KW-1133">Transmembrane helix</keyword>
<organism evidence="9 10">
    <name type="scientific">Anaerosacchariphilus polymeriproducens</name>
    <dbReference type="NCBI Taxonomy" id="1812858"/>
    <lineage>
        <taxon>Bacteria</taxon>
        <taxon>Bacillati</taxon>
        <taxon>Bacillota</taxon>
        <taxon>Clostridia</taxon>
        <taxon>Lachnospirales</taxon>
        <taxon>Lachnospiraceae</taxon>
        <taxon>Anaerosacchariphilus</taxon>
    </lineage>
</organism>
<dbReference type="Gene3D" id="2.40.440.10">
    <property type="entry name" value="L,D-transpeptidase catalytic domain-like"/>
    <property type="match status" value="1"/>
</dbReference>
<dbReference type="RefSeq" id="WP_115482293.1">
    <property type="nucleotide sequence ID" value="NZ_QRCT01000034.1"/>
</dbReference>
<evidence type="ECO:0000256" key="6">
    <source>
        <dbReference type="PROSITE-ProRule" id="PRU01373"/>
    </source>
</evidence>
<feature type="active site" description="Proton donor/acceptor" evidence="6">
    <location>
        <position position="420"/>
    </location>
</feature>
<dbReference type="CDD" id="cd16913">
    <property type="entry name" value="YkuD_like"/>
    <property type="match status" value="1"/>
</dbReference>
<evidence type="ECO:0000256" key="5">
    <source>
        <dbReference type="ARBA" id="ARBA00023316"/>
    </source>
</evidence>
<dbReference type="PANTHER" id="PTHR30582">
    <property type="entry name" value="L,D-TRANSPEPTIDASE"/>
    <property type="match status" value="1"/>
</dbReference>
<proteinExistence type="predicted"/>
<dbReference type="GO" id="GO:0008360">
    <property type="term" value="P:regulation of cell shape"/>
    <property type="evidence" value="ECO:0007669"/>
    <property type="project" value="UniProtKB-UniRule"/>
</dbReference>
<dbReference type="InterPro" id="IPR022029">
    <property type="entry name" value="YoaR-like_PG-bd"/>
</dbReference>
<dbReference type="EMBL" id="QRCT01000034">
    <property type="protein sequence ID" value="RDU22950.1"/>
    <property type="molecule type" value="Genomic_DNA"/>
</dbReference>
<keyword evidence="10" id="KW-1185">Reference proteome</keyword>
<evidence type="ECO:0000256" key="2">
    <source>
        <dbReference type="ARBA" id="ARBA00022679"/>
    </source>
</evidence>
<evidence type="ECO:0000313" key="9">
    <source>
        <dbReference type="EMBL" id="RDU22950.1"/>
    </source>
</evidence>
<dbReference type="PANTHER" id="PTHR30582:SF33">
    <property type="entry name" value="EXPORTED PROTEIN"/>
    <property type="match status" value="1"/>
</dbReference>
<dbReference type="GO" id="GO:0016740">
    <property type="term" value="F:transferase activity"/>
    <property type="evidence" value="ECO:0007669"/>
    <property type="project" value="UniProtKB-KW"/>
</dbReference>
<dbReference type="InterPro" id="IPR038063">
    <property type="entry name" value="Transpep_catalytic_dom"/>
</dbReference>
<dbReference type="Pfam" id="PF03734">
    <property type="entry name" value="YkuD"/>
    <property type="match status" value="1"/>
</dbReference>
<evidence type="ECO:0000256" key="1">
    <source>
        <dbReference type="ARBA" id="ARBA00004752"/>
    </source>
</evidence>
<keyword evidence="2" id="KW-0808">Transferase</keyword>
<dbReference type="SUPFAM" id="SSF141523">
    <property type="entry name" value="L,D-transpeptidase catalytic domain-like"/>
    <property type="match status" value="1"/>
</dbReference>
<evidence type="ECO:0000256" key="7">
    <source>
        <dbReference type="SAM" id="Phobius"/>
    </source>
</evidence>
<gene>
    <name evidence="9" type="ORF">DWV06_11285</name>
</gene>
<name>A0A371ATX5_9FIRM</name>
<dbReference type="Pfam" id="PF12229">
    <property type="entry name" value="PG_binding_4"/>
    <property type="match status" value="1"/>
</dbReference>
<dbReference type="GO" id="GO:0005576">
    <property type="term" value="C:extracellular region"/>
    <property type="evidence" value="ECO:0007669"/>
    <property type="project" value="TreeGrafter"/>
</dbReference>
<keyword evidence="7" id="KW-0472">Membrane</keyword>
<protein>
    <submittedName>
        <fullName evidence="9">Peptidoglycan-binding protein</fullName>
    </submittedName>
</protein>
<keyword evidence="7" id="KW-0812">Transmembrane</keyword>
<feature type="domain" description="L,D-TPase catalytic" evidence="8">
    <location>
        <begin position="346"/>
        <end position="465"/>
    </location>
</feature>
<evidence type="ECO:0000313" key="10">
    <source>
        <dbReference type="Proteomes" id="UP000255036"/>
    </source>
</evidence>
<dbReference type="PROSITE" id="PS52029">
    <property type="entry name" value="LD_TPASE"/>
    <property type="match status" value="1"/>
</dbReference>
<dbReference type="Gene3D" id="3.10.20.800">
    <property type="match status" value="1"/>
</dbReference>
<dbReference type="OrthoDB" id="3176960at2"/>
<sequence>MRRTRSRNKYKKYNIVKILIIILGLILISYIGLSIYYIKHFYHGTTINGVNCTRMTVKKAEDKITKAVRKYNLTFEEKGGTKEQIIGKDIELVTLFDSDLGEIKKKQNPFLWPFGFIQKKDFTIKTMLSYNEELLKRYYDNLKCFDENNVVKPVDAYISEYKKSGYEIIEAEFGNLVQKDKLYELVVKSINDLNTKINLEKEECYVQPVYTSKSEALINAVNTMNTYVSSEIKYEFGDAVEVLDGSKISEWLSVNDEKQVVLNEEKLKEYVDYLGRTYNTFGKTRTLKTSYNQTIQVKGGDYGWWMNREAEREELKAVIKEGKKTTKKPVYFQEAAHYGDDDVGDTYVEINLTAQHLFFYKDGKLVVDSDLVSGNVAKKNQSPTGTFPILYKKEHATLVGEDYETPVDFWMPFYENVGMHDATWRSEFGKNIYLTQGSHGCINLPHDKAKIIFENISKGVAVFCYELPGTENYNK</sequence>
<comment type="caution">
    <text evidence="9">The sequence shown here is derived from an EMBL/GenBank/DDBJ whole genome shotgun (WGS) entry which is preliminary data.</text>
</comment>
<dbReference type="GO" id="GO:0018104">
    <property type="term" value="P:peptidoglycan-protein cross-linking"/>
    <property type="evidence" value="ECO:0007669"/>
    <property type="project" value="TreeGrafter"/>
</dbReference>
<dbReference type="InterPro" id="IPR005490">
    <property type="entry name" value="LD_TPept_cat_dom"/>
</dbReference>
<keyword evidence="5 6" id="KW-0961">Cell wall biogenesis/degradation</keyword>
<feature type="transmembrane region" description="Helical" evidence="7">
    <location>
        <begin position="15"/>
        <end position="38"/>
    </location>
</feature>
<evidence type="ECO:0000256" key="4">
    <source>
        <dbReference type="ARBA" id="ARBA00022984"/>
    </source>
</evidence>
<dbReference type="SUPFAM" id="SSF143985">
    <property type="entry name" value="L,D-transpeptidase pre-catalytic domain-like"/>
    <property type="match status" value="1"/>
</dbReference>